<gene>
    <name evidence="13" type="ORF">M514_26223</name>
</gene>
<dbReference type="SUPFAM" id="SSF49764">
    <property type="entry name" value="HSP20-like chaperones"/>
    <property type="match status" value="1"/>
</dbReference>
<dbReference type="AlphaFoldDB" id="A0A085MWL0"/>
<accession>A0A085MWL0</accession>
<dbReference type="SUPFAM" id="SSF63380">
    <property type="entry name" value="Riboflavin synthase domain-like"/>
    <property type="match status" value="1"/>
</dbReference>
<dbReference type="Pfam" id="PF00970">
    <property type="entry name" value="FAD_binding_6"/>
    <property type="match status" value="1"/>
</dbReference>
<dbReference type="Gene3D" id="3.40.50.80">
    <property type="entry name" value="Nucleotide-binding domain of ferredoxin-NADP reductase (FNR) module"/>
    <property type="match status" value="1"/>
</dbReference>
<dbReference type="InterPro" id="IPR036400">
    <property type="entry name" value="Cyt_B5-like_heme/steroid_sf"/>
</dbReference>
<evidence type="ECO:0000256" key="9">
    <source>
        <dbReference type="PIRSR" id="PIRSR601834-1"/>
    </source>
</evidence>
<keyword evidence="3 10" id="KW-0349">Heme</keyword>
<dbReference type="CDD" id="cd06183">
    <property type="entry name" value="cyt_b5_reduct_like"/>
    <property type="match status" value="1"/>
</dbReference>
<dbReference type="InterPro" id="IPR017927">
    <property type="entry name" value="FAD-bd_FR_type"/>
</dbReference>
<evidence type="ECO:0000313" key="13">
    <source>
        <dbReference type="EMBL" id="KFD61606.1"/>
    </source>
</evidence>
<dbReference type="Pfam" id="PF00175">
    <property type="entry name" value="NAD_binding_1"/>
    <property type="match status" value="1"/>
</dbReference>
<reference evidence="13" key="1">
    <citation type="journal article" date="2014" name="Nat. Genet.">
        <title>Genome and transcriptome of the porcine whipworm Trichuris suis.</title>
        <authorList>
            <person name="Jex A.R."/>
            <person name="Nejsum P."/>
            <person name="Schwarz E.M."/>
            <person name="Hu L."/>
            <person name="Young N.D."/>
            <person name="Hall R.S."/>
            <person name="Korhonen P.K."/>
            <person name="Liao S."/>
            <person name="Thamsborg S."/>
            <person name="Xia J."/>
            <person name="Xu P."/>
            <person name="Wang S."/>
            <person name="Scheerlinck J.P."/>
            <person name="Hofmann A."/>
            <person name="Sternberg P.W."/>
            <person name="Wang J."/>
            <person name="Gasser R.B."/>
        </authorList>
    </citation>
    <scope>NUCLEOTIDE SEQUENCE [LARGE SCALE GENOMIC DNA]</scope>
    <source>
        <strain evidence="13">DCEP-RM93F</strain>
    </source>
</reference>
<dbReference type="PROSITE" id="PS50255">
    <property type="entry name" value="CYTOCHROME_B5_2"/>
    <property type="match status" value="1"/>
</dbReference>
<evidence type="ECO:0000256" key="7">
    <source>
        <dbReference type="ARBA" id="ARBA00023002"/>
    </source>
</evidence>
<feature type="binding site" evidence="9">
    <location>
        <position position="318"/>
    </location>
    <ligand>
        <name>FAD</name>
        <dbReference type="ChEBI" id="CHEBI:57692"/>
    </ligand>
</feature>
<feature type="binding site" evidence="9">
    <location>
        <position position="294"/>
    </location>
    <ligand>
        <name>FAD</name>
        <dbReference type="ChEBI" id="CHEBI:57692"/>
    </ligand>
</feature>
<dbReference type="EMBL" id="KL367618">
    <property type="protein sequence ID" value="KFD61606.1"/>
    <property type="molecule type" value="Genomic_DNA"/>
</dbReference>
<feature type="binding site" evidence="9">
    <location>
        <position position="320"/>
    </location>
    <ligand>
        <name>FAD</name>
        <dbReference type="ChEBI" id="CHEBI:57692"/>
    </ligand>
</feature>
<dbReference type="PANTHER" id="PTHR19370:SF184">
    <property type="entry name" value="NADH-CYTOCHROME B5 REDUCTASE-LIKE"/>
    <property type="match status" value="1"/>
</dbReference>
<evidence type="ECO:0000256" key="6">
    <source>
        <dbReference type="ARBA" id="ARBA00022827"/>
    </source>
</evidence>
<dbReference type="GO" id="GO:0016491">
    <property type="term" value="F:oxidoreductase activity"/>
    <property type="evidence" value="ECO:0007669"/>
    <property type="project" value="UniProtKB-KW"/>
</dbReference>
<keyword evidence="6 9" id="KW-0274">FAD</keyword>
<protein>
    <submittedName>
        <fullName evidence="13">Uncharacterized protein</fullName>
    </submittedName>
</protein>
<name>A0A085MWL0_9BILA</name>
<dbReference type="Gene3D" id="3.10.120.10">
    <property type="entry name" value="Cytochrome b5-like heme/steroid binding domain"/>
    <property type="match status" value="1"/>
</dbReference>
<dbReference type="PRINTS" id="PR00406">
    <property type="entry name" value="CYTB5RDTASE"/>
</dbReference>
<dbReference type="PROSITE" id="PS00191">
    <property type="entry name" value="CYTOCHROME_B5_1"/>
    <property type="match status" value="1"/>
</dbReference>
<feature type="binding site" evidence="9">
    <location>
        <position position="296"/>
    </location>
    <ligand>
        <name>FAD</name>
        <dbReference type="ChEBI" id="CHEBI:57692"/>
    </ligand>
</feature>
<dbReference type="SMART" id="SM01117">
    <property type="entry name" value="Cyt-b5"/>
    <property type="match status" value="1"/>
</dbReference>
<evidence type="ECO:0000256" key="3">
    <source>
        <dbReference type="ARBA" id="ARBA00022617"/>
    </source>
</evidence>
<dbReference type="Gene3D" id="2.40.30.10">
    <property type="entry name" value="Translation factors"/>
    <property type="match status" value="1"/>
</dbReference>
<evidence type="ECO:0000256" key="5">
    <source>
        <dbReference type="ARBA" id="ARBA00022723"/>
    </source>
</evidence>
<evidence type="ECO:0000259" key="11">
    <source>
        <dbReference type="PROSITE" id="PS50255"/>
    </source>
</evidence>
<dbReference type="GO" id="GO:0020037">
    <property type="term" value="F:heme binding"/>
    <property type="evidence" value="ECO:0007669"/>
    <property type="project" value="UniProtKB-UniRule"/>
</dbReference>
<comment type="similarity">
    <text evidence="10">Belongs to the cytochrome b5 family.</text>
</comment>
<dbReference type="InterPro" id="IPR039261">
    <property type="entry name" value="FNR_nucleotide-bd"/>
</dbReference>
<keyword evidence="4 9" id="KW-0285">Flavoprotein</keyword>
<evidence type="ECO:0000256" key="1">
    <source>
        <dbReference type="ARBA" id="ARBA00001974"/>
    </source>
</evidence>
<feature type="domain" description="FAD-binding FR-type" evidence="12">
    <location>
        <begin position="245"/>
        <end position="352"/>
    </location>
</feature>
<dbReference type="Proteomes" id="UP000030758">
    <property type="component" value="Unassembled WGS sequence"/>
</dbReference>
<dbReference type="PROSITE" id="PS51384">
    <property type="entry name" value="FAD_FR"/>
    <property type="match status" value="1"/>
</dbReference>
<dbReference type="GO" id="GO:0046872">
    <property type="term" value="F:metal ion binding"/>
    <property type="evidence" value="ECO:0007669"/>
    <property type="project" value="UniProtKB-UniRule"/>
</dbReference>
<dbReference type="InterPro" id="IPR008978">
    <property type="entry name" value="HSP20-like_chaperone"/>
</dbReference>
<dbReference type="InterPro" id="IPR001834">
    <property type="entry name" value="CBR-like"/>
</dbReference>
<evidence type="ECO:0000256" key="4">
    <source>
        <dbReference type="ARBA" id="ARBA00022630"/>
    </source>
</evidence>
<comment type="similarity">
    <text evidence="2">Belongs to the flavoprotein pyridine nucleotide cytochrome reductase family.</text>
</comment>
<dbReference type="InterPro" id="IPR018506">
    <property type="entry name" value="Cyt_B5_heme-BS"/>
</dbReference>
<dbReference type="InterPro" id="IPR001433">
    <property type="entry name" value="OxRdtase_FAD/NAD-bd"/>
</dbReference>
<dbReference type="InterPro" id="IPR017938">
    <property type="entry name" value="Riboflavin_synthase-like_b-brl"/>
</dbReference>
<dbReference type="InterPro" id="IPR001199">
    <property type="entry name" value="Cyt_B5-like_heme/steroid-bd"/>
</dbReference>
<organism evidence="13">
    <name type="scientific">Trichuris suis</name>
    <name type="common">pig whipworm</name>
    <dbReference type="NCBI Taxonomy" id="68888"/>
    <lineage>
        <taxon>Eukaryota</taxon>
        <taxon>Metazoa</taxon>
        <taxon>Ecdysozoa</taxon>
        <taxon>Nematoda</taxon>
        <taxon>Enoplea</taxon>
        <taxon>Dorylaimia</taxon>
        <taxon>Trichinellida</taxon>
        <taxon>Trichuridae</taxon>
        <taxon>Trichuris</taxon>
    </lineage>
</organism>
<dbReference type="Pfam" id="PF00173">
    <property type="entry name" value="Cyt-b5"/>
    <property type="match status" value="1"/>
</dbReference>
<feature type="binding site" evidence="9">
    <location>
        <position position="328"/>
    </location>
    <ligand>
        <name>FAD</name>
        <dbReference type="ChEBI" id="CHEBI:57692"/>
    </ligand>
</feature>
<evidence type="ECO:0000256" key="10">
    <source>
        <dbReference type="RuleBase" id="RU362121"/>
    </source>
</evidence>
<keyword evidence="5 10" id="KW-0479">Metal-binding</keyword>
<feature type="domain" description="Cytochrome b5 heme-binding" evidence="11">
    <location>
        <begin position="51"/>
        <end position="121"/>
    </location>
</feature>
<comment type="cofactor">
    <cofactor evidence="1 9">
        <name>FAD</name>
        <dbReference type="ChEBI" id="CHEBI:57692"/>
    </cofactor>
</comment>
<keyword evidence="7" id="KW-0560">Oxidoreductase</keyword>
<sequence>MRLCLKDEQGDSGAFGKNQVGPQISLKDWFDFIENAKDPAGTKGRIIPVTESVLAQHTSDSHWLALRGSVYCVTDFMKFHPGGKDRIHMGVGHDASMLFNIYHAHIDYDAILHRCYVGPLIHYLNNIQSSDDASEGANEQKNAATLDCSWSQDKNTVTFTINHGGEALATSLFSIFLSSLLCRFRVFSRRKAVATQWTFPHAVVPTKAHVEFYKADLTLISFPKAERSMWNLESIKSTYLSTDTYGFKNCTISTISTVAHNVLRFEVEVEDGGAVSIPIGGYMVWKLQDLNLYRRYSPVPSELQPADLGYFVGKLTFIVKLYPDSASSNYISHLKAGDVVDVSDPFPSLTLDTQRLNQSTQIALISGGTGINPFLRIVLSLLKNTSASVDMVAFFRKSHDVLWKDELGQLTSSFPNRLRVSFVVDVADPEWRSHSGGLSSDLLAQLMPTFSETTCACICGMDGFCSLVTKYLNQLGWNENAIMTL</sequence>
<evidence type="ECO:0000259" key="12">
    <source>
        <dbReference type="PROSITE" id="PS51384"/>
    </source>
</evidence>
<dbReference type="SUPFAM" id="SSF55856">
    <property type="entry name" value="Cytochrome b5-like heme/steroid binding domain"/>
    <property type="match status" value="1"/>
</dbReference>
<dbReference type="InterPro" id="IPR008333">
    <property type="entry name" value="Cbr1-like_FAD-bd_dom"/>
</dbReference>
<dbReference type="SUPFAM" id="SSF52343">
    <property type="entry name" value="Ferredoxin reductase-like, C-terminal NADP-linked domain"/>
    <property type="match status" value="1"/>
</dbReference>
<evidence type="ECO:0000256" key="8">
    <source>
        <dbReference type="ARBA" id="ARBA00023004"/>
    </source>
</evidence>
<evidence type="ECO:0000256" key="2">
    <source>
        <dbReference type="ARBA" id="ARBA00006105"/>
    </source>
</evidence>
<keyword evidence="8 10" id="KW-0408">Iron</keyword>
<dbReference type="PANTHER" id="PTHR19370">
    <property type="entry name" value="NADH-CYTOCHROME B5 REDUCTASE"/>
    <property type="match status" value="1"/>
</dbReference>
<proteinExistence type="inferred from homology"/>